<dbReference type="InterPro" id="IPR036440">
    <property type="entry name" value="Peptidase_C15-like_sf"/>
</dbReference>
<dbReference type="PANTHER" id="PTHR23402:SF1">
    <property type="entry name" value="PYROGLUTAMYL-PEPTIDASE I"/>
    <property type="match status" value="1"/>
</dbReference>
<dbReference type="InterPro" id="IPR016125">
    <property type="entry name" value="Peptidase_C15-like"/>
</dbReference>
<keyword evidence="6" id="KW-0645">Protease</keyword>
<keyword evidence="7 11" id="KW-0378">Hydrolase</keyword>
<dbReference type="SUPFAM" id="SSF53182">
    <property type="entry name" value="Pyrrolidone carboxyl peptidase (pyroglutamate aminopeptidase)"/>
    <property type="match status" value="1"/>
</dbReference>
<keyword evidence="12" id="KW-1185">Reference proteome</keyword>
<sequence length="221" mass="24322">MRILISGFEPFGGHAINPTEYMLEAIQNYSFADIGVELRTLLLPVHYDECVDLLVREAEAFQPNAIIMCGLAAGRTAVSLERIAVNVKSVELDAQYADNRNDRPKDVPIREGGADGLLSTLPIRKMTERLLDNGIPAVVSNTAGTFICNNTMYGMLDYLQTNRLNVLAGFVHFPASTQMAVHKPTLPSLPMDLMTRALQLIIRTTAEQLHLDAERLDPASA</sequence>
<comment type="function">
    <text evidence="2">Removes 5-oxoproline from various penultimate amino acid residues except L-proline.</text>
</comment>
<feature type="active site" evidence="9">
    <location>
        <position position="81"/>
    </location>
</feature>
<dbReference type="Proteomes" id="UP001597233">
    <property type="component" value="Unassembled WGS sequence"/>
</dbReference>
<dbReference type="PROSITE" id="PS01333">
    <property type="entry name" value="PYRASE_GLU"/>
    <property type="match status" value="1"/>
</dbReference>
<dbReference type="InterPro" id="IPR033694">
    <property type="entry name" value="PGPEP1_Cys_AS"/>
</dbReference>
<dbReference type="PRINTS" id="PR00706">
    <property type="entry name" value="PYROGLUPTASE"/>
</dbReference>
<keyword evidence="5" id="KW-0963">Cytoplasm</keyword>
<dbReference type="Gene3D" id="3.40.630.20">
    <property type="entry name" value="Peptidase C15, pyroglutamyl peptidase I-like"/>
    <property type="match status" value="1"/>
</dbReference>
<dbReference type="GO" id="GO:0016920">
    <property type="term" value="F:pyroglutamyl-peptidase activity"/>
    <property type="evidence" value="ECO:0007669"/>
    <property type="project" value="UniProtKB-EC"/>
</dbReference>
<comment type="similarity">
    <text evidence="4">Belongs to the peptidase C15 family.</text>
</comment>
<evidence type="ECO:0000313" key="11">
    <source>
        <dbReference type="EMBL" id="MFD1887171.1"/>
    </source>
</evidence>
<accession>A0ABW4RLI9</accession>
<feature type="active site" evidence="10">
    <location>
        <position position="148"/>
    </location>
</feature>
<dbReference type="InterPro" id="IPR000816">
    <property type="entry name" value="Peptidase_C15"/>
</dbReference>
<keyword evidence="8" id="KW-0788">Thiol protease</keyword>
<dbReference type="PROSITE" id="PS01334">
    <property type="entry name" value="PYRASE_CYS"/>
    <property type="match status" value="1"/>
</dbReference>
<dbReference type="PANTHER" id="PTHR23402">
    <property type="entry name" value="PROTEASE FAMILY C15 PYROGLUTAMYL-PEPTIDASE I-RELATED"/>
    <property type="match status" value="1"/>
</dbReference>
<evidence type="ECO:0000256" key="4">
    <source>
        <dbReference type="ARBA" id="ARBA00006641"/>
    </source>
</evidence>
<dbReference type="RefSeq" id="WP_347327314.1">
    <property type="nucleotide sequence ID" value="NZ_JBCGUH010000025.1"/>
</dbReference>
<reference evidence="12" key="1">
    <citation type="journal article" date="2019" name="Int. J. Syst. Evol. Microbiol.">
        <title>The Global Catalogue of Microorganisms (GCM) 10K type strain sequencing project: providing services to taxonomists for standard genome sequencing and annotation.</title>
        <authorList>
            <consortium name="The Broad Institute Genomics Platform"/>
            <consortium name="The Broad Institute Genome Sequencing Center for Infectious Disease"/>
            <person name="Wu L."/>
            <person name="Ma J."/>
        </authorList>
    </citation>
    <scope>NUCLEOTIDE SEQUENCE [LARGE SCALE GENOMIC DNA]</scope>
    <source>
        <strain evidence="12">CCUG 54950</strain>
    </source>
</reference>
<dbReference type="PIRSF" id="PIRSF015592">
    <property type="entry name" value="Prld-crbxl_pptds"/>
    <property type="match status" value="1"/>
</dbReference>
<proteinExistence type="inferred from homology"/>
<dbReference type="InterPro" id="IPR033693">
    <property type="entry name" value="PGPEP1_Glu_AS"/>
</dbReference>
<evidence type="ECO:0000256" key="9">
    <source>
        <dbReference type="PROSITE-ProRule" id="PRU10076"/>
    </source>
</evidence>
<organism evidence="11 12">
    <name type="scientific">Paenibacillus wenxiniae</name>
    <dbReference type="NCBI Taxonomy" id="1636843"/>
    <lineage>
        <taxon>Bacteria</taxon>
        <taxon>Bacillati</taxon>
        <taxon>Bacillota</taxon>
        <taxon>Bacilli</taxon>
        <taxon>Bacillales</taxon>
        <taxon>Paenibacillaceae</taxon>
        <taxon>Paenibacillus</taxon>
    </lineage>
</organism>
<dbReference type="CDD" id="cd00501">
    <property type="entry name" value="Peptidase_C15"/>
    <property type="match status" value="1"/>
</dbReference>
<comment type="catalytic activity">
    <reaction evidence="1 9">
        <text>Release of an N-terminal pyroglutamyl group from a polypeptide, the second amino acid generally not being Pro.</text>
        <dbReference type="EC" id="3.4.19.3"/>
    </reaction>
</comment>
<evidence type="ECO:0000256" key="6">
    <source>
        <dbReference type="ARBA" id="ARBA00022670"/>
    </source>
</evidence>
<evidence type="ECO:0000256" key="1">
    <source>
        <dbReference type="ARBA" id="ARBA00001770"/>
    </source>
</evidence>
<comment type="subcellular location">
    <subcellularLocation>
        <location evidence="3">Cytoplasm</location>
    </subcellularLocation>
</comment>
<evidence type="ECO:0000313" key="12">
    <source>
        <dbReference type="Proteomes" id="UP001597233"/>
    </source>
</evidence>
<gene>
    <name evidence="11" type="ORF">ACFSC9_16890</name>
</gene>
<evidence type="ECO:0000256" key="3">
    <source>
        <dbReference type="ARBA" id="ARBA00004496"/>
    </source>
</evidence>
<dbReference type="EC" id="3.4.19.3" evidence="9"/>
<protein>
    <recommendedName>
        <fullName evidence="9">Pyroglutamyl-peptidase I</fullName>
        <ecNumber evidence="9">3.4.19.3</ecNumber>
    </recommendedName>
</protein>
<name>A0ABW4RLI9_9BACL</name>
<evidence type="ECO:0000256" key="10">
    <source>
        <dbReference type="PROSITE-ProRule" id="PRU10077"/>
    </source>
</evidence>
<dbReference type="NCBIfam" id="NF009676">
    <property type="entry name" value="PRK13197.1"/>
    <property type="match status" value="1"/>
</dbReference>
<dbReference type="EMBL" id="JBHUEH010000023">
    <property type="protein sequence ID" value="MFD1887171.1"/>
    <property type="molecule type" value="Genomic_DNA"/>
</dbReference>
<evidence type="ECO:0000256" key="2">
    <source>
        <dbReference type="ARBA" id="ARBA00002280"/>
    </source>
</evidence>
<dbReference type="Pfam" id="PF01470">
    <property type="entry name" value="Peptidase_C15"/>
    <property type="match status" value="1"/>
</dbReference>
<evidence type="ECO:0000256" key="5">
    <source>
        <dbReference type="ARBA" id="ARBA00022490"/>
    </source>
</evidence>
<comment type="caution">
    <text evidence="11">The sequence shown here is derived from an EMBL/GenBank/DDBJ whole genome shotgun (WGS) entry which is preliminary data.</text>
</comment>
<evidence type="ECO:0000256" key="7">
    <source>
        <dbReference type="ARBA" id="ARBA00022801"/>
    </source>
</evidence>
<evidence type="ECO:0000256" key="8">
    <source>
        <dbReference type="ARBA" id="ARBA00022807"/>
    </source>
</evidence>